<protein>
    <submittedName>
        <fullName evidence="1">Uncharacterized protein</fullName>
    </submittedName>
</protein>
<sequence length="32" mass="3574">MRTHIENGYVPRLALVSTFKEIIVVNTVSSAQ</sequence>
<reference evidence="1" key="2">
    <citation type="journal article" date="2015" name="Fish Shellfish Immunol.">
        <title>Early steps in the European eel (Anguilla anguilla)-Vibrio vulnificus interaction in the gills: Role of the RtxA13 toxin.</title>
        <authorList>
            <person name="Callol A."/>
            <person name="Pajuelo D."/>
            <person name="Ebbesson L."/>
            <person name="Teles M."/>
            <person name="MacKenzie S."/>
            <person name="Amaro C."/>
        </authorList>
    </citation>
    <scope>NUCLEOTIDE SEQUENCE</scope>
</reference>
<reference evidence="1" key="1">
    <citation type="submission" date="2014-11" db="EMBL/GenBank/DDBJ databases">
        <authorList>
            <person name="Amaro Gonzalez C."/>
        </authorList>
    </citation>
    <scope>NUCLEOTIDE SEQUENCE</scope>
</reference>
<organism evidence="1">
    <name type="scientific">Anguilla anguilla</name>
    <name type="common">European freshwater eel</name>
    <name type="synonym">Muraena anguilla</name>
    <dbReference type="NCBI Taxonomy" id="7936"/>
    <lineage>
        <taxon>Eukaryota</taxon>
        <taxon>Metazoa</taxon>
        <taxon>Chordata</taxon>
        <taxon>Craniata</taxon>
        <taxon>Vertebrata</taxon>
        <taxon>Euteleostomi</taxon>
        <taxon>Actinopterygii</taxon>
        <taxon>Neopterygii</taxon>
        <taxon>Teleostei</taxon>
        <taxon>Anguilliformes</taxon>
        <taxon>Anguillidae</taxon>
        <taxon>Anguilla</taxon>
    </lineage>
</organism>
<accession>A0A0E9R269</accession>
<evidence type="ECO:0000313" key="1">
    <source>
        <dbReference type="EMBL" id="JAH22837.1"/>
    </source>
</evidence>
<name>A0A0E9R269_ANGAN</name>
<dbReference type="AlphaFoldDB" id="A0A0E9R269"/>
<proteinExistence type="predicted"/>
<dbReference type="EMBL" id="GBXM01085740">
    <property type="protein sequence ID" value="JAH22837.1"/>
    <property type="molecule type" value="Transcribed_RNA"/>
</dbReference>